<evidence type="ECO:0000313" key="2">
    <source>
        <dbReference type="EMBL" id="PKU80044.1"/>
    </source>
</evidence>
<dbReference type="Pfam" id="PF00078">
    <property type="entry name" value="RVT_1"/>
    <property type="match status" value="1"/>
</dbReference>
<dbReference type="SUPFAM" id="SSF56672">
    <property type="entry name" value="DNA/RNA polymerases"/>
    <property type="match status" value="1"/>
</dbReference>
<reference evidence="2 3" key="2">
    <citation type="journal article" date="2017" name="Nature">
        <title>The Apostasia genome and the evolution of orchids.</title>
        <authorList>
            <person name="Zhang G.Q."/>
            <person name="Liu K.W."/>
            <person name="Li Z."/>
            <person name="Lohaus R."/>
            <person name="Hsiao Y.Y."/>
            <person name="Niu S.C."/>
            <person name="Wang J.Y."/>
            <person name="Lin Y.C."/>
            <person name="Xu Q."/>
            <person name="Chen L.J."/>
            <person name="Yoshida K."/>
            <person name="Fujiwara S."/>
            <person name="Wang Z.W."/>
            <person name="Zhang Y.Q."/>
            <person name="Mitsuda N."/>
            <person name="Wang M."/>
            <person name="Liu G.H."/>
            <person name="Pecoraro L."/>
            <person name="Huang H.X."/>
            <person name="Xiao X.J."/>
            <person name="Lin M."/>
            <person name="Wu X.Y."/>
            <person name="Wu W.L."/>
            <person name="Chen Y.Y."/>
            <person name="Chang S.B."/>
            <person name="Sakamoto S."/>
            <person name="Ohme-Takagi M."/>
            <person name="Yagi M."/>
            <person name="Zeng S.J."/>
            <person name="Shen C.Y."/>
            <person name="Yeh C.M."/>
            <person name="Luo Y.B."/>
            <person name="Tsai W.C."/>
            <person name="Van de Peer Y."/>
            <person name="Liu Z.J."/>
        </authorList>
    </citation>
    <scope>NUCLEOTIDE SEQUENCE [LARGE SCALE GENOMIC DNA]</scope>
    <source>
        <tissue evidence="2">The whole plant</tissue>
    </source>
</reference>
<dbReference type="PROSITE" id="PS50878">
    <property type="entry name" value="RT_POL"/>
    <property type="match status" value="1"/>
</dbReference>
<dbReference type="AlphaFoldDB" id="A0A2I0WWK9"/>
<dbReference type="PANTHER" id="PTHR31635:SF196">
    <property type="entry name" value="REVERSE TRANSCRIPTASE DOMAIN-CONTAINING PROTEIN-RELATED"/>
    <property type="match status" value="1"/>
</dbReference>
<proteinExistence type="predicted"/>
<reference evidence="2 3" key="1">
    <citation type="journal article" date="2016" name="Sci. Rep.">
        <title>The Dendrobium catenatum Lindl. genome sequence provides insights into polysaccharide synthase, floral development and adaptive evolution.</title>
        <authorList>
            <person name="Zhang G.Q."/>
            <person name="Xu Q."/>
            <person name="Bian C."/>
            <person name="Tsai W.C."/>
            <person name="Yeh C.M."/>
            <person name="Liu K.W."/>
            <person name="Yoshida K."/>
            <person name="Zhang L.S."/>
            <person name="Chang S.B."/>
            <person name="Chen F."/>
            <person name="Shi Y."/>
            <person name="Su Y.Y."/>
            <person name="Zhang Y.Q."/>
            <person name="Chen L.J."/>
            <person name="Yin Y."/>
            <person name="Lin M."/>
            <person name="Huang H."/>
            <person name="Deng H."/>
            <person name="Wang Z.W."/>
            <person name="Zhu S.L."/>
            <person name="Zhao X."/>
            <person name="Deng C."/>
            <person name="Niu S.C."/>
            <person name="Huang J."/>
            <person name="Wang M."/>
            <person name="Liu G.H."/>
            <person name="Yang H.J."/>
            <person name="Xiao X.J."/>
            <person name="Hsiao Y.Y."/>
            <person name="Wu W.L."/>
            <person name="Chen Y.Y."/>
            <person name="Mitsuda N."/>
            <person name="Ohme-Takagi M."/>
            <person name="Luo Y.B."/>
            <person name="Van de Peer Y."/>
            <person name="Liu Z.J."/>
        </authorList>
    </citation>
    <scope>NUCLEOTIDE SEQUENCE [LARGE SCALE GENOMIC DNA]</scope>
    <source>
        <tissue evidence="2">The whole plant</tissue>
    </source>
</reference>
<dbReference type="EMBL" id="KZ502395">
    <property type="protein sequence ID" value="PKU80044.1"/>
    <property type="molecule type" value="Genomic_DNA"/>
</dbReference>
<evidence type="ECO:0000259" key="1">
    <source>
        <dbReference type="PROSITE" id="PS50878"/>
    </source>
</evidence>
<dbReference type="Gene3D" id="3.60.10.10">
    <property type="entry name" value="Endonuclease/exonuclease/phosphatase"/>
    <property type="match status" value="1"/>
</dbReference>
<keyword evidence="3" id="KW-1185">Reference proteome</keyword>
<accession>A0A2I0WWK9</accession>
<gene>
    <name evidence="2" type="ORF">MA16_Dca014410</name>
</gene>
<dbReference type="PANTHER" id="PTHR31635">
    <property type="entry name" value="REVERSE TRANSCRIPTASE DOMAIN-CONTAINING PROTEIN-RELATED"/>
    <property type="match status" value="1"/>
</dbReference>
<dbReference type="CDD" id="cd01650">
    <property type="entry name" value="RT_nLTR_like"/>
    <property type="match status" value="1"/>
</dbReference>
<dbReference type="InterPro" id="IPR036691">
    <property type="entry name" value="Endo/exonu/phosph_ase_sf"/>
</dbReference>
<organism evidence="2 3">
    <name type="scientific">Dendrobium catenatum</name>
    <dbReference type="NCBI Taxonomy" id="906689"/>
    <lineage>
        <taxon>Eukaryota</taxon>
        <taxon>Viridiplantae</taxon>
        <taxon>Streptophyta</taxon>
        <taxon>Embryophyta</taxon>
        <taxon>Tracheophyta</taxon>
        <taxon>Spermatophyta</taxon>
        <taxon>Magnoliopsida</taxon>
        <taxon>Liliopsida</taxon>
        <taxon>Asparagales</taxon>
        <taxon>Orchidaceae</taxon>
        <taxon>Epidendroideae</taxon>
        <taxon>Malaxideae</taxon>
        <taxon>Dendrobiinae</taxon>
        <taxon>Dendrobium</taxon>
    </lineage>
</organism>
<feature type="domain" description="Reverse transcriptase" evidence="1">
    <location>
        <begin position="225"/>
        <end position="460"/>
    </location>
</feature>
<evidence type="ECO:0000313" key="3">
    <source>
        <dbReference type="Proteomes" id="UP000233837"/>
    </source>
</evidence>
<protein>
    <submittedName>
        <fullName evidence="2">Putative mitochondrial protein</fullName>
    </submittedName>
</protein>
<dbReference type="SUPFAM" id="SSF56219">
    <property type="entry name" value="DNase I-like"/>
    <property type="match status" value="1"/>
</dbReference>
<name>A0A2I0WWK9_9ASPA</name>
<dbReference type="InterPro" id="IPR043502">
    <property type="entry name" value="DNA/RNA_pol_sf"/>
</dbReference>
<dbReference type="Proteomes" id="UP000233837">
    <property type="component" value="Unassembled WGS sequence"/>
</dbReference>
<dbReference type="InterPro" id="IPR000477">
    <property type="entry name" value="RT_dom"/>
</dbReference>
<sequence length="460" mass="52538">MDDFNDMIMNCNLIDIGFAGNKFTWNRGHLWQRLDRVLFNNAWINVFNSTKVVHLSRTLSDHSPLLINVNFNLVGFNSRFRFQNMWLSHDSFINVVQNNWSAPIFPDDSITGMTMLGAKLKWLKMVLNWWNKNVFKNIFSNIKEMEEKISALEDYCQNDPTVSNFTVLSEAKLALSKLQGQEETYWKQKAAIKHLVEGDNNTSYFHALVNKKRAINGIVYAVILDFFKGNPIPKFFSSTSIALIPKSNNVNSWNDFRPISLCTVFYKLISKVLVNRLSVLLPKLVSPNQMGFIKGRTIVDNILIAQEFCQDLDIKTRGGNMILKLDIAKAYDNINWSFIYNMLRFFGFDDRFISLSSSCIESPFFSIILNGKCHGSFKSSHGLRQGDPISPAIFILAVDYLSRGIADLLCKSPSLYFRTLGGINISHLCFTDDFIIFMNASKNKVSKVLSFLIILKLLVA</sequence>